<feature type="transmembrane region" description="Helical" evidence="11">
    <location>
        <begin position="351"/>
        <end position="372"/>
    </location>
</feature>
<dbReference type="KEGG" id="mez:Mtc_2292"/>
<evidence type="ECO:0000256" key="11">
    <source>
        <dbReference type="SAM" id="Phobius"/>
    </source>
</evidence>
<evidence type="ECO:0000256" key="6">
    <source>
        <dbReference type="ARBA" id="ARBA00022989"/>
    </source>
</evidence>
<dbReference type="HOGENOM" id="CLU_013016_0_3_2"/>
<dbReference type="PANTHER" id="PTHR30472:SF25">
    <property type="entry name" value="ABC TRANSPORTER PERMEASE PROTEIN MJ0876-RELATED"/>
    <property type="match status" value="1"/>
</dbReference>
<keyword evidence="13" id="KW-1185">Reference proteome</keyword>
<feature type="transmembrane region" description="Helical" evidence="11">
    <location>
        <begin position="103"/>
        <end position="124"/>
    </location>
</feature>
<keyword evidence="7 11" id="KW-0472">Membrane</keyword>
<dbReference type="Proteomes" id="UP000005233">
    <property type="component" value="Chromosome"/>
</dbReference>
<reference evidence="12 13" key="1">
    <citation type="journal article" date="2012" name="J. Bacteriol.">
        <title>Complete genome sequence of a thermophilic methanogen, Methanocella conradii HZ254, isolated from Chinese rice field soil.</title>
        <authorList>
            <person name="Lu Z."/>
            <person name="Lu Y."/>
        </authorList>
    </citation>
    <scope>NUCLEOTIDE SEQUENCE [LARGE SCALE GENOMIC DNA]</scope>
    <source>
        <strain evidence="13">DSM 24694 / JCM 17849 / CGMCC 1.5162 / HZ254</strain>
    </source>
</reference>
<dbReference type="RefSeq" id="WP_014406858.1">
    <property type="nucleotide sequence ID" value="NC_017034.1"/>
</dbReference>
<dbReference type="eggNOG" id="arCOG01007">
    <property type="taxonomic scope" value="Archaea"/>
</dbReference>
<dbReference type="AlphaFoldDB" id="H8IB17"/>
<dbReference type="Pfam" id="PF01032">
    <property type="entry name" value="FecCD"/>
    <property type="match status" value="1"/>
</dbReference>
<keyword evidence="5 11" id="KW-0812">Transmembrane</keyword>
<comment type="subcellular location">
    <subcellularLocation>
        <location evidence="1">Cell membrane</location>
        <topology evidence="1">Multi-pass membrane protein</topology>
    </subcellularLocation>
</comment>
<evidence type="ECO:0000256" key="7">
    <source>
        <dbReference type="ARBA" id="ARBA00023136"/>
    </source>
</evidence>
<keyword evidence="3" id="KW-0813">Transport</keyword>
<dbReference type="GO" id="GO:0033214">
    <property type="term" value="P:siderophore-iron import into cell"/>
    <property type="evidence" value="ECO:0007669"/>
    <property type="project" value="TreeGrafter"/>
</dbReference>
<dbReference type="STRING" id="1041930.Mtc_2292"/>
<evidence type="ECO:0000256" key="5">
    <source>
        <dbReference type="ARBA" id="ARBA00022692"/>
    </source>
</evidence>
<dbReference type="Gene3D" id="1.10.3470.10">
    <property type="entry name" value="ABC transporter involved in vitamin B12 uptake, BtuC"/>
    <property type="match status" value="1"/>
</dbReference>
<dbReference type="EMBL" id="CP003243">
    <property type="protein sequence ID" value="AFD01027.1"/>
    <property type="molecule type" value="Genomic_DNA"/>
</dbReference>
<dbReference type="SUPFAM" id="SSF81345">
    <property type="entry name" value="ABC transporter involved in vitamin B12 uptake, BtuC"/>
    <property type="match status" value="1"/>
</dbReference>
<dbReference type="GeneID" id="11972459"/>
<feature type="transmembrane region" description="Helical" evidence="11">
    <location>
        <begin position="136"/>
        <end position="156"/>
    </location>
</feature>
<organism evidence="12 13">
    <name type="scientific">Methanocella conradii (strain DSM 24694 / JCM 17849 / CGMCC 1.5162 / HZ254)</name>
    <dbReference type="NCBI Taxonomy" id="1041930"/>
    <lineage>
        <taxon>Archaea</taxon>
        <taxon>Methanobacteriati</taxon>
        <taxon>Methanobacteriota</taxon>
        <taxon>Stenosarchaea group</taxon>
        <taxon>Methanomicrobia</taxon>
        <taxon>Methanocellales</taxon>
        <taxon>Methanocellaceae</taxon>
        <taxon>Methanocella</taxon>
    </lineage>
</organism>
<evidence type="ECO:0000256" key="1">
    <source>
        <dbReference type="ARBA" id="ARBA00004651"/>
    </source>
</evidence>
<keyword evidence="6 11" id="KW-1133">Transmembrane helix</keyword>
<name>H8IB17_METCZ</name>
<comment type="subunit">
    <text evidence="9">The complex is composed of two ATP-binding proteins (BtuD), two transmembrane proteins (BtuC) and a solute-binding protein (BtuF).</text>
</comment>
<evidence type="ECO:0000256" key="2">
    <source>
        <dbReference type="ARBA" id="ARBA00007935"/>
    </source>
</evidence>
<feature type="transmembrane region" description="Helical" evidence="11">
    <location>
        <begin position="281"/>
        <end position="310"/>
    </location>
</feature>
<dbReference type="OrthoDB" id="27848at2157"/>
<sequence>MDSLARETIVSEIYREGYAKKISLLLALIALLVAASIYSITAGSASVSLEDVGLSLGGALSTLINGILAFFDHFIPCGYRIPVMAPHSDIASVIVVNMRAPRILLAILTGMSLAVAGVVMQGILRNPLVSPFTLGLASASSFGAALMIVMGVYIALPFIPGDSSVVISAFAFGCASMALIYGVSRMRGTSQATLILSGVVIGYIFQAGVLVLKYVSNNEKLKDLVVWLMGGMWSASWDTIIILAPITIFCMAAMWLMAWNLNALAAGDDIAKSLGIRVERLRLLCLFITTLAASSCLAFTGVIGFIGLMAPHICRMLIGNDHRYLIPCSALMGAIILTVSDTFARTIMSPIEIPVGIIMYIIGGVFFLYLILRGKESHIY</sequence>
<feature type="transmembrane region" description="Helical" evidence="11">
    <location>
        <begin position="52"/>
        <end position="71"/>
    </location>
</feature>
<feature type="transmembrane region" description="Helical" evidence="11">
    <location>
        <begin position="21"/>
        <end position="40"/>
    </location>
</feature>
<evidence type="ECO:0000256" key="8">
    <source>
        <dbReference type="ARBA" id="ARBA00053891"/>
    </source>
</evidence>
<dbReference type="GO" id="GO:0022857">
    <property type="term" value="F:transmembrane transporter activity"/>
    <property type="evidence" value="ECO:0007669"/>
    <property type="project" value="InterPro"/>
</dbReference>
<dbReference type="SMR" id="H8IB17"/>
<evidence type="ECO:0000313" key="13">
    <source>
        <dbReference type="Proteomes" id="UP000005233"/>
    </source>
</evidence>
<protein>
    <recommendedName>
        <fullName evidence="10">Cobalamin import system permease protein BtuC</fullName>
    </recommendedName>
</protein>
<evidence type="ECO:0000256" key="9">
    <source>
        <dbReference type="ARBA" id="ARBA00064420"/>
    </source>
</evidence>
<gene>
    <name evidence="12" type="ordered locus">Mtc_2292</name>
</gene>
<feature type="transmembrane region" description="Helical" evidence="11">
    <location>
        <begin position="236"/>
        <end position="261"/>
    </location>
</feature>
<evidence type="ECO:0000313" key="12">
    <source>
        <dbReference type="EMBL" id="AFD01027.1"/>
    </source>
</evidence>
<evidence type="ECO:0000256" key="10">
    <source>
        <dbReference type="ARBA" id="ARBA00071366"/>
    </source>
</evidence>
<feature type="transmembrane region" description="Helical" evidence="11">
    <location>
        <begin position="163"/>
        <end position="183"/>
    </location>
</feature>
<dbReference type="InterPro" id="IPR000522">
    <property type="entry name" value="ABC_transptr_permease_BtuC"/>
</dbReference>
<dbReference type="InterPro" id="IPR037294">
    <property type="entry name" value="ABC_BtuC-like"/>
</dbReference>
<feature type="transmembrane region" description="Helical" evidence="11">
    <location>
        <begin position="322"/>
        <end position="339"/>
    </location>
</feature>
<dbReference type="FunFam" id="1.10.3470.10:FF:000001">
    <property type="entry name" value="Vitamin B12 ABC transporter permease BtuC"/>
    <property type="match status" value="1"/>
</dbReference>
<evidence type="ECO:0000256" key="4">
    <source>
        <dbReference type="ARBA" id="ARBA00022475"/>
    </source>
</evidence>
<comment type="function">
    <text evidence="8">Required for corrinoid utilization. Probably part of the ABC transporter complex BtuCDF involved in cobalamin (vitamin B12) import. Probably involved in the translocation of the substrate across the membrane.</text>
</comment>
<dbReference type="CDD" id="cd06550">
    <property type="entry name" value="TM_ABC_iron-siderophores_like"/>
    <property type="match status" value="1"/>
</dbReference>
<accession>H8IB17</accession>
<proteinExistence type="inferred from homology"/>
<keyword evidence="4" id="KW-1003">Cell membrane</keyword>
<dbReference type="GO" id="GO:0005886">
    <property type="term" value="C:plasma membrane"/>
    <property type="evidence" value="ECO:0007669"/>
    <property type="project" value="UniProtKB-SubCell"/>
</dbReference>
<feature type="transmembrane region" description="Helical" evidence="11">
    <location>
        <begin position="195"/>
        <end position="215"/>
    </location>
</feature>
<comment type="similarity">
    <text evidence="2">Belongs to the binding-protein-dependent transport system permease family. FecCD subfamily.</text>
</comment>
<dbReference type="PANTHER" id="PTHR30472">
    <property type="entry name" value="FERRIC ENTEROBACTIN TRANSPORT SYSTEM PERMEASE PROTEIN"/>
    <property type="match status" value="1"/>
</dbReference>
<evidence type="ECO:0000256" key="3">
    <source>
        <dbReference type="ARBA" id="ARBA00022448"/>
    </source>
</evidence>